<reference evidence="1" key="1">
    <citation type="submission" date="2019-01" db="EMBL/GenBank/DDBJ databases">
        <title>Draft genome sequences of three monokaryotic isolates of the white-rot basidiomycete fungus Dichomitus squalens.</title>
        <authorList>
            <consortium name="DOE Joint Genome Institute"/>
            <person name="Lopez S.C."/>
            <person name="Andreopoulos B."/>
            <person name="Pangilinan J."/>
            <person name="Lipzen A."/>
            <person name="Riley R."/>
            <person name="Ahrendt S."/>
            <person name="Ng V."/>
            <person name="Barry K."/>
            <person name="Daum C."/>
            <person name="Grigoriev I.V."/>
            <person name="Hilden K.S."/>
            <person name="Makela M.R."/>
            <person name="de Vries R.P."/>
        </authorList>
    </citation>
    <scope>NUCLEOTIDE SEQUENCE [LARGE SCALE GENOMIC DNA]</scope>
    <source>
        <strain evidence="1">OM18370.1</strain>
    </source>
</reference>
<name>A0A4Q9MEG8_9APHY</name>
<protein>
    <submittedName>
        <fullName evidence="1">Uncharacterized protein</fullName>
    </submittedName>
</protein>
<dbReference type="EMBL" id="ML143457">
    <property type="protein sequence ID" value="TBU25659.1"/>
    <property type="molecule type" value="Genomic_DNA"/>
</dbReference>
<accession>A0A4Q9MEG8</accession>
<gene>
    <name evidence="1" type="ORF">BD311DRAFT_490964</name>
</gene>
<sequence length="152" mass="16915">MTWLLKTVPTQFQRGCPSADRYEVACKKTPCLACLRHSGVMRPRRPQARSSSHSLLAIWRLLSITIRPIYTEDSASQEYKATLGAFSATFRPLRPRNTMLAILLVSGLLLRQTVLARKSSNLQRELLQRSANATIPSLNVSSCPVNVGTHVP</sequence>
<dbReference type="Proteomes" id="UP000292957">
    <property type="component" value="Unassembled WGS sequence"/>
</dbReference>
<evidence type="ECO:0000313" key="1">
    <source>
        <dbReference type="EMBL" id="TBU25659.1"/>
    </source>
</evidence>
<organism evidence="1">
    <name type="scientific">Dichomitus squalens</name>
    <dbReference type="NCBI Taxonomy" id="114155"/>
    <lineage>
        <taxon>Eukaryota</taxon>
        <taxon>Fungi</taxon>
        <taxon>Dikarya</taxon>
        <taxon>Basidiomycota</taxon>
        <taxon>Agaricomycotina</taxon>
        <taxon>Agaricomycetes</taxon>
        <taxon>Polyporales</taxon>
        <taxon>Polyporaceae</taxon>
        <taxon>Dichomitus</taxon>
    </lineage>
</organism>
<proteinExistence type="predicted"/>
<dbReference type="AlphaFoldDB" id="A0A4Q9MEG8"/>